<evidence type="ECO:0000256" key="7">
    <source>
        <dbReference type="ARBA" id="ARBA00022741"/>
    </source>
</evidence>
<dbReference type="InterPro" id="IPR036890">
    <property type="entry name" value="HATPase_C_sf"/>
</dbReference>
<comment type="catalytic activity">
    <reaction evidence="1">
        <text>ATP + protein L-histidine = ADP + protein N-phospho-L-histidine.</text>
        <dbReference type="EC" id="2.7.13.3"/>
    </reaction>
</comment>
<dbReference type="Pfam" id="PF02518">
    <property type="entry name" value="HATPase_c"/>
    <property type="match status" value="1"/>
</dbReference>
<evidence type="ECO:0000256" key="12">
    <source>
        <dbReference type="SAM" id="Coils"/>
    </source>
</evidence>
<keyword evidence="9" id="KW-0067">ATP-binding</keyword>
<evidence type="ECO:0000313" key="16">
    <source>
        <dbReference type="EMBL" id="GIN58598.1"/>
    </source>
</evidence>
<dbReference type="Gene3D" id="3.30.565.10">
    <property type="entry name" value="Histidine kinase-like ATPase, C-terminal domain"/>
    <property type="match status" value="1"/>
</dbReference>
<feature type="transmembrane region" description="Helical" evidence="13">
    <location>
        <begin position="21"/>
        <end position="41"/>
    </location>
</feature>
<name>A0ABQ4KKX2_9BACI</name>
<dbReference type="PROSITE" id="PS50109">
    <property type="entry name" value="HIS_KIN"/>
    <property type="match status" value="1"/>
</dbReference>
<organism evidence="16 17">
    <name type="scientific">Lederbergia ruris</name>
    <dbReference type="NCBI Taxonomy" id="217495"/>
    <lineage>
        <taxon>Bacteria</taxon>
        <taxon>Bacillati</taxon>
        <taxon>Bacillota</taxon>
        <taxon>Bacilli</taxon>
        <taxon>Bacillales</taxon>
        <taxon>Bacillaceae</taxon>
        <taxon>Lederbergia</taxon>
    </lineage>
</organism>
<evidence type="ECO:0000256" key="6">
    <source>
        <dbReference type="ARBA" id="ARBA00022679"/>
    </source>
</evidence>
<dbReference type="GO" id="GO:0016301">
    <property type="term" value="F:kinase activity"/>
    <property type="evidence" value="ECO:0007669"/>
    <property type="project" value="UniProtKB-KW"/>
</dbReference>
<dbReference type="InterPro" id="IPR050640">
    <property type="entry name" value="Bact_2-comp_sensor_kinase"/>
</dbReference>
<sequence>MNYLSQLTRSFTNRKVKIKLLGIYLAVTVIPILLIGFYLNYSMRNVVLNNTINEVDANVDKLEMRLNTILDRAINISDQIYISDDLKKVLEQEYDNNLQIYNAYASYPIFNNYLRYYNEIENIRFYMTKEMITNSQFVYADQETRNQAWYQKAIERQGRISWEYMQDKWTKESYLTLTRSVYGNNRELLGVLAIAISPDNLTSISKSELFDVFVSLDSEKIVHSKDPRYLGEHPSFIKKADIQDQESIIYDTEFKQENYKIYLRSFKPSKTLANQIQITALIPIEDVIKDSRKVLYNGFLIVTICLIVSITLIGLFIKSFDKRIYQLRDAMNNIAKGNFDIKDRKLGGDEIGQAYEDLVVTADSIKELINEVYIHKINEEQWKRRQKESEFKMLASQINPHFLYNTLEMIRMKALINQDQEVARSVMLLSQMMRSSLEVSEQPILLESELKLIKTYLEIQKMRFGDKVNFSVAVECDIQDYYIFPLLLQPIVENAIIHGIDREMETSMIEINVYRTADNLVIEVKDNGVGIAPERLMLLKNALDASEDTAQQSSGIGMNNVNKRIKLYYGEAYGVDIASEYGIGTVVTLFLPSEKGPDSDAEIIDH</sequence>
<evidence type="ECO:0000256" key="13">
    <source>
        <dbReference type="SAM" id="Phobius"/>
    </source>
</evidence>
<keyword evidence="17" id="KW-1185">Reference proteome</keyword>
<evidence type="ECO:0000256" key="1">
    <source>
        <dbReference type="ARBA" id="ARBA00000085"/>
    </source>
</evidence>
<dbReference type="PRINTS" id="PR00344">
    <property type="entry name" value="BCTRLSENSOR"/>
</dbReference>
<comment type="caution">
    <text evidence="16">The sequence shown here is derived from an EMBL/GenBank/DDBJ whole genome shotgun (WGS) entry which is preliminary data.</text>
</comment>
<dbReference type="InterPro" id="IPR003660">
    <property type="entry name" value="HAMP_dom"/>
</dbReference>
<gene>
    <name evidence="16" type="ORF">J8TS2_29170</name>
</gene>
<feature type="domain" description="HAMP" evidence="15">
    <location>
        <begin position="318"/>
        <end position="370"/>
    </location>
</feature>
<dbReference type="Proteomes" id="UP000679950">
    <property type="component" value="Unassembled WGS sequence"/>
</dbReference>
<evidence type="ECO:0000256" key="4">
    <source>
        <dbReference type="ARBA" id="ARBA00022475"/>
    </source>
</evidence>
<dbReference type="Pfam" id="PF06580">
    <property type="entry name" value="His_kinase"/>
    <property type="match status" value="1"/>
</dbReference>
<dbReference type="InterPro" id="IPR004358">
    <property type="entry name" value="Sig_transdc_His_kin-like_C"/>
</dbReference>
<evidence type="ECO:0000256" key="8">
    <source>
        <dbReference type="ARBA" id="ARBA00022777"/>
    </source>
</evidence>
<evidence type="ECO:0000256" key="2">
    <source>
        <dbReference type="ARBA" id="ARBA00004651"/>
    </source>
</evidence>
<dbReference type="SUPFAM" id="SSF55874">
    <property type="entry name" value="ATPase domain of HSP90 chaperone/DNA topoisomerase II/histidine kinase"/>
    <property type="match status" value="1"/>
</dbReference>
<dbReference type="PROSITE" id="PS50885">
    <property type="entry name" value="HAMP"/>
    <property type="match status" value="1"/>
</dbReference>
<evidence type="ECO:0000256" key="3">
    <source>
        <dbReference type="ARBA" id="ARBA00012438"/>
    </source>
</evidence>
<evidence type="ECO:0000256" key="11">
    <source>
        <dbReference type="ARBA" id="ARBA00023136"/>
    </source>
</evidence>
<dbReference type="InterPro" id="IPR010559">
    <property type="entry name" value="Sig_transdc_His_kin_internal"/>
</dbReference>
<reference evidence="16 17" key="1">
    <citation type="submission" date="2021-03" db="EMBL/GenBank/DDBJ databases">
        <title>Antimicrobial resistance genes in bacteria isolated from Japanese honey, and their potential for conferring macrolide and lincosamide resistance in the American foulbrood pathogen Paenibacillus larvae.</title>
        <authorList>
            <person name="Okamoto M."/>
            <person name="Kumagai M."/>
            <person name="Kanamori H."/>
            <person name="Takamatsu D."/>
        </authorList>
    </citation>
    <scope>NUCLEOTIDE SEQUENCE [LARGE SCALE GENOMIC DNA]</scope>
    <source>
        <strain evidence="16 17">J8TS2</strain>
    </source>
</reference>
<dbReference type="InterPro" id="IPR005467">
    <property type="entry name" value="His_kinase_dom"/>
</dbReference>
<evidence type="ECO:0000313" key="17">
    <source>
        <dbReference type="Proteomes" id="UP000679950"/>
    </source>
</evidence>
<comment type="subcellular location">
    <subcellularLocation>
        <location evidence="2">Cell membrane</location>
        <topology evidence="2">Multi-pass membrane protein</topology>
    </subcellularLocation>
</comment>
<keyword evidence="7" id="KW-0547">Nucleotide-binding</keyword>
<dbReference type="RefSeq" id="WP_246516881.1">
    <property type="nucleotide sequence ID" value="NZ_BORB01000026.1"/>
</dbReference>
<evidence type="ECO:0000259" key="14">
    <source>
        <dbReference type="PROSITE" id="PS50109"/>
    </source>
</evidence>
<feature type="domain" description="Histidine kinase" evidence="14">
    <location>
        <begin position="488"/>
        <end position="595"/>
    </location>
</feature>
<feature type="coiled-coil region" evidence="12">
    <location>
        <begin position="45"/>
        <end position="72"/>
    </location>
</feature>
<dbReference type="Gene3D" id="6.10.340.10">
    <property type="match status" value="1"/>
</dbReference>
<dbReference type="InterPro" id="IPR003594">
    <property type="entry name" value="HATPase_dom"/>
</dbReference>
<evidence type="ECO:0000259" key="15">
    <source>
        <dbReference type="PROSITE" id="PS50885"/>
    </source>
</evidence>
<keyword evidence="5" id="KW-0597">Phosphoprotein</keyword>
<accession>A0ABQ4KKX2</accession>
<feature type="transmembrane region" description="Helical" evidence="13">
    <location>
        <begin position="294"/>
        <end position="317"/>
    </location>
</feature>
<keyword evidence="11 13" id="KW-0472">Membrane</keyword>
<dbReference type="EC" id="2.7.13.3" evidence="3"/>
<dbReference type="EMBL" id="BORB01000026">
    <property type="protein sequence ID" value="GIN58598.1"/>
    <property type="molecule type" value="Genomic_DNA"/>
</dbReference>
<protein>
    <recommendedName>
        <fullName evidence="3">histidine kinase</fullName>
        <ecNumber evidence="3">2.7.13.3</ecNumber>
    </recommendedName>
</protein>
<dbReference type="Gene3D" id="3.30.450.20">
    <property type="entry name" value="PAS domain"/>
    <property type="match status" value="1"/>
</dbReference>
<evidence type="ECO:0000256" key="10">
    <source>
        <dbReference type="ARBA" id="ARBA00023012"/>
    </source>
</evidence>
<dbReference type="SMART" id="SM00387">
    <property type="entry name" value="HATPase_c"/>
    <property type="match status" value="1"/>
</dbReference>
<keyword evidence="8 16" id="KW-0418">Kinase</keyword>
<evidence type="ECO:0000256" key="9">
    <source>
        <dbReference type="ARBA" id="ARBA00022840"/>
    </source>
</evidence>
<dbReference type="PANTHER" id="PTHR34220:SF7">
    <property type="entry name" value="SENSOR HISTIDINE KINASE YPDA"/>
    <property type="match status" value="1"/>
</dbReference>
<proteinExistence type="predicted"/>
<keyword evidence="10" id="KW-0902">Two-component regulatory system</keyword>
<dbReference type="SMART" id="SM00304">
    <property type="entry name" value="HAMP"/>
    <property type="match status" value="1"/>
</dbReference>
<keyword evidence="4" id="KW-1003">Cell membrane</keyword>
<keyword evidence="12" id="KW-0175">Coiled coil</keyword>
<keyword evidence="6" id="KW-0808">Transferase</keyword>
<dbReference type="CDD" id="cd06225">
    <property type="entry name" value="HAMP"/>
    <property type="match status" value="1"/>
</dbReference>
<keyword evidence="13" id="KW-1133">Transmembrane helix</keyword>
<dbReference type="PANTHER" id="PTHR34220">
    <property type="entry name" value="SENSOR HISTIDINE KINASE YPDA"/>
    <property type="match status" value="1"/>
</dbReference>
<evidence type="ECO:0000256" key="5">
    <source>
        <dbReference type="ARBA" id="ARBA00022553"/>
    </source>
</evidence>
<keyword evidence="13" id="KW-0812">Transmembrane</keyword>